<dbReference type="PANTHER" id="PTHR42742">
    <property type="entry name" value="TRANSCRIPTIONAL REPRESSOR MPRA"/>
    <property type="match status" value="1"/>
</dbReference>
<evidence type="ECO:0000313" key="6">
    <source>
        <dbReference type="Proteomes" id="UP000295493"/>
    </source>
</evidence>
<comment type="cofactor">
    <cofactor evidence="3">
        <name>Zn(2+)</name>
        <dbReference type="ChEBI" id="CHEBI:29105"/>
    </cofactor>
    <text evidence="3">Binds 1 zinc ion per subunit.</text>
</comment>
<evidence type="ECO:0000256" key="4">
    <source>
        <dbReference type="PIRSR" id="PIRSR036894-2"/>
    </source>
</evidence>
<dbReference type="GO" id="GO:0004476">
    <property type="term" value="F:mannose-6-phosphate isomerase activity"/>
    <property type="evidence" value="ECO:0007669"/>
    <property type="project" value="InterPro"/>
</dbReference>
<dbReference type="SUPFAM" id="SSF51182">
    <property type="entry name" value="RmlC-like cupins"/>
    <property type="match status" value="1"/>
</dbReference>
<sequence length="277" mass="29970">MAAIMLDTHRVAKPWGRHRLWPGFENPAEKDDPIGEVWFQTPQGVSDELLIKYLFTSEKLSVQVHPNDADAQQAGYKRGKDEAWLILDAEPDSTIALGTLEPLSAEQLRAASLDGSIEHMLDWKPVKAGDYFYSQAGTVHAIGAGITLIEVQQNVDLTYRLYDYGRPRELHLDEGVAVSAAAPFEPLPVPPSPAPNRGLLAQGPKFVLERWSAGDFHARLGADQTAWLVPVTGSGSADDVAFAAGQCLAITGESRITVADGGDVLFAYPGDRLAAID</sequence>
<reference evidence="5 6" key="1">
    <citation type="submission" date="2019-03" db="EMBL/GenBank/DDBJ databases">
        <title>Genomic Encyclopedia of Type Strains, Phase IV (KMG-IV): sequencing the most valuable type-strain genomes for metagenomic binning, comparative biology and taxonomic classification.</title>
        <authorList>
            <person name="Goeker M."/>
        </authorList>
    </citation>
    <scope>NUCLEOTIDE SEQUENCE [LARGE SCALE GENOMIC DNA]</scope>
    <source>
        <strain evidence="5 6">DSM 25059</strain>
    </source>
</reference>
<feature type="binding site" evidence="3">
    <location>
        <position position="140"/>
    </location>
    <ligand>
        <name>Zn(2+)</name>
        <dbReference type="ChEBI" id="CHEBI:29105"/>
    </ligand>
</feature>
<organism evidence="5 6">
    <name type="scientific">Stakelama pacifica</name>
    <dbReference type="NCBI Taxonomy" id="517720"/>
    <lineage>
        <taxon>Bacteria</taxon>
        <taxon>Pseudomonadati</taxon>
        <taxon>Pseudomonadota</taxon>
        <taxon>Alphaproteobacteria</taxon>
        <taxon>Sphingomonadales</taxon>
        <taxon>Sphingomonadaceae</taxon>
        <taxon>Stakelama</taxon>
    </lineage>
</organism>
<proteinExistence type="predicted"/>
<dbReference type="InterPro" id="IPR014710">
    <property type="entry name" value="RmlC-like_jellyroll"/>
</dbReference>
<dbReference type="InterPro" id="IPR051804">
    <property type="entry name" value="Carb_Metab_Reg_Kinase/Isom"/>
</dbReference>
<dbReference type="RefSeq" id="WP_133495954.1">
    <property type="nucleotide sequence ID" value="NZ_BMLU01000008.1"/>
</dbReference>
<keyword evidence="2 3" id="KW-0862">Zinc</keyword>
<feature type="binding site" evidence="3">
    <location>
        <position position="82"/>
    </location>
    <ligand>
        <name>Zn(2+)</name>
        <dbReference type="ChEBI" id="CHEBI:29105"/>
    </ligand>
</feature>
<dbReference type="OrthoDB" id="9808275at2"/>
<dbReference type="Gene3D" id="2.60.120.10">
    <property type="entry name" value="Jelly Rolls"/>
    <property type="match status" value="1"/>
</dbReference>
<keyword evidence="1 3" id="KW-0479">Metal-binding</keyword>
<evidence type="ECO:0000256" key="3">
    <source>
        <dbReference type="PIRSR" id="PIRSR036894-1"/>
    </source>
</evidence>
<dbReference type="PANTHER" id="PTHR42742:SF3">
    <property type="entry name" value="FRUCTOKINASE"/>
    <property type="match status" value="1"/>
</dbReference>
<dbReference type="PIRSF" id="PIRSF036894">
    <property type="entry name" value="PMI_Firm_short"/>
    <property type="match status" value="1"/>
</dbReference>
<keyword evidence="6" id="KW-1185">Reference proteome</keyword>
<evidence type="ECO:0000313" key="5">
    <source>
        <dbReference type="EMBL" id="TDN81089.1"/>
    </source>
</evidence>
<keyword evidence="5" id="KW-0413">Isomerase</keyword>
<feature type="active site" evidence="4">
    <location>
        <position position="160"/>
    </location>
</feature>
<accession>A0A4R6FI38</accession>
<dbReference type="GO" id="GO:0005975">
    <property type="term" value="P:carbohydrate metabolic process"/>
    <property type="evidence" value="ECO:0007669"/>
    <property type="project" value="InterPro"/>
</dbReference>
<protein>
    <submittedName>
        <fullName evidence="5">Mannose-6-phosphate isomerase type 1</fullName>
    </submittedName>
</protein>
<name>A0A4R6FI38_9SPHN</name>
<comment type="caution">
    <text evidence="5">The sequence shown here is derived from an EMBL/GenBank/DDBJ whole genome shotgun (WGS) entry which is preliminary data.</text>
</comment>
<dbReference type="InterPro" id="IPR014628">
    <property type="entry name" value="Man6P_isomerase_Firm_short"/>
</dbReference>
<dbReference type="EMBL" id="SNWD01000008">
    <property type="protein sequence ID" value="TDN81089.1"/>
    <property type="molecule type" value="Genomic_DNA"/>
</dbReference>
<dbReference type="CDD" id="cd07010">
    <property type="entry name" value="cupin_PMI_type_I_N_bac"/>
    <property type="match status" value="1"/>
</dbReference>
<feature type="binding site" evidence="3">
    <location>
        <position position="65"/>
    </location>
    <ligand>
        <name>Zn(2+)</name>
        <dbReference type="ChEBI" id="CHEBI:29105"/>
    </ligand>
</feature>
<evidence type="ECO:0000256" key="2">
    <source>
        <dbReference type="ARBA" id="ARBA00022833"/>
    </source>
</evidence>
<dbReference type="AlphaFoldDB" id="A0A4R6FI38"/>
<gene>
    <name evidence="5" type="ORF">EV664_10830</name>
</gene>
<dbReference type="GO" id="GO:0046872">
    <property type="term" value="F:metal ion binding"/>
    <property type="evidence" value="ECO:0007669"/>
    <property type="project" value="UniProtKB-KW"/>
</dbReference>
<dbReference type="InterPro" id="IPR011051">
    <property type="entry name" value="RmlC_Cupin_sf"/>
</dbReference>
<dbReference type="Proteomes" id="UP000295493">
    <property type="component" value="Unassembled WGS sequence"/>
</dbReference>
<evidence type="ECO:0000256" key="1">
    <source>
        <dbReference type="ARBA" id="ARBA00022723"/>
    </source>
</evidence>